<reference evidence="2" key="1">
    <citation type="journal article" date="2022" name="Plant J.">
        <title>Strategies of tolerance reflected in two North American maple genomes.</title>
        <authorList>
            <person name="McEvoy S.L."/>
            <person name="Sezen U.U."/>
            <person name="Trouern-Trend A."/>
            <person name="McMahon S.M."/>
            <person name="Schaberg P.G."/>
            <person name="Yang J."/>
            <person name="Wegrzyn J.L."/>
            <person name="Swenson N.G."/>
        </authorList>
    </citation>
    <scope>NUCLEOTIDE SEQUENCE</scope>
    <source>
        <strain evidence="2">NS2018</strain>
    </source>
</reference>
<reference evidence="2" key="2">
    <citation type="submission" date="2023-06" db="EMBL/GenBank/DDBJ databases">
        <authorList>
            <person name="Swenson N.G."/>
            <person name="Wegrzyn J.L."/>
            <person name="Mcevoy S.L."/>
        </authorList>
    </citation>
    <scope>NUCLEOTIDE SEQUENCE</scope>
    <source>
        <strain evidence="2">NS2018</strain>
        <tissue evidence="2">Leaf</tissue>
    </source>
</reference>
<comment type="caution">
    <text evidence="2">The sequence shown here is derived from an EMBL/GenBank/DDBJ whole genome shotgun (WGS) entry which is preliminary data.</text>
</comment>
<dbReference type="PROSITE" id="PS51767">
    <property type="entry name" value="PEPTIDASE_A1"/>
    <property type="match status" value="1"/>
</dbReference>
<gene>
    <name evidence="2" type="ORF">LWI29_022088</name>
</gene>
<organism evidence="2 3">
    <name type="scientific">Acer saccharum</name>
    <name type="common">Sugar maple</name>
    <dbReference type="NCBI Taxonomy" id="4024"/>
    <lineage>
        <taxon>Eukaryota</taxon>
        <taxon>Viridiplantae</taxon>
        <taxon>Streptophyta</taxon>
        <taxon>Embryophyta</taxon>
        <taxon>Tracheophyta</taxon>
        <taxon>Spermatophyta</taxon>
        <taxon>Magnoliopsida</taxon>
        <taxon>eudicotyledons</taxon>
        <taxon>Gunneridae</taxon>
        <taxon>Pentapetalae</taxon>
        <taxon>rosids</taxon>
        <taxon>malvids</taxon>
        <taxon>Sapindales</taxon>
        <taxon>Sapindaceae</taxon>
        <taxon>Hippocastanoideae</taxon>
        <taxon>Acereae</taxon>
        <taxon>Acer</taxon>
    </lineage>
</organism>
<evidence type="ECO:0000259" key="1">
    <source>
        <dbReference type="PROSITE" id="PS51767"/>
    </source>
</evidence>
<dbReference type="AlphaFoldDB" id="A0AA39RDG5"/>
<name>A0AA39RDG5_ACESA</name>
<dbReference type="Proteomes" id="UP001168877">
    <property type="component" value="Unassembled WGS sequence"/>
</dbReference>
<protein>
    <recommendedName>
        <fullName evidence="1">Peptidase A1 domain-containing protein</fullName>
    </recommendedName>
</protein>
<feature type="domain" description="Peptidase A1" evidence="1">
    <location>
        <begin position="1"/>
        <end position="46"/>
    </location>
</feature>
<evidence type="ECO:0000313" key="2">
    <source>
        <dbReference type="EMBL" id="KAK0571823.1"/>
    </source>
</evidence>
<dbReference type="Gene3D" id="2.40.70.10">
    <property type="entry name" value="Acid Proteases"/>
    <property type="match status" value="1"/>
</dbReference>
<keyword evidence="3" id="KW-1185">Reference proteome</keyword>
<accession>A0AA39RDG5</accession>
<sequence>MVADDVRTVCLACTAADKGDGAILGNIMQRSIEVVHDVADRRVGFGPGTVKMKYVKPLRLFDEVKQVGLYAYYRHRHNYSGLSITDLDLTTAKPFK</sequence>
<dbReference type="InterPro" id="IPR033121">
    <property type="entry name" value="PEPTIDASE_A1"/>
</dbReference>
<dbReference type="EMBL" id="JAUESC010000388">
    <property type="protein sequence ID" value="KAK0571823.1"/>
    <property type="molecule type" value="Genomic_DNA"/>
</dbReference>
<proteinExistence type="predicted"/>
<dbReference type="SUPFAM" id="SSF50630">
    <property type="entry name" value="Acid proteases"/>
    <property type="match status" value="1"/>
</dbReference>
<evidence type="ECO:0000313" key="3">
    <source>
        <dbReference type="Proteomes" id="UP001168877"/>
    </source>
</evidence>
<dbReference type="InterPro" id="IPR021109">
    <property type="entry name" value="Peptidase_aspartic_dom_sf"/>
</dbReference>